<evidence type="ECO:0000313" key="3">
    <source>
        <dbReference type="EMBL" id="AVG23453.1"/>
    </source>
</evidence>
<dbReference type="InterPro" id="IPR012337">
    <property type="entry name" value="RNaseH-like_sf"/>
</dbReference>
<dbReference type="OrthoDB" id="52928at2"/>
<dbReference type="EMBL" id="CP026923">
    <property type="protein sequence ID" value="AVG23453.1"/>
    <property type="molecule type" value="Genomic_DNA"/>
</dbReference>
<feature type="region of interest" description="Disordered" evidence="1">
    <location>
        <begin position="279"/>
        <end position="306"/>
    </location>
</feature>
<dbReference type="PANTHER" id="PTHR35004:SF7">
    <property type="entry name" value="INTEGRASE PROTEIN"/>
    <property type="match status" value="1"/>
</dbReference>
<dbReference type="GO" id="GO:0003676">
    <property type="term" value="F:nucleic acid binding"/>
    <property type="evidence" value="ECO:0007669"/>
    <property type="project" value="InterPro"/>
</dbReference>
<dbReference type="InterPro" id="IPR047656">
    <property type="entry name" value="IS481-like_transpos"/>
</dbReference>
<dbReference type="RefSeq" id="WP_104913062.1">
    <property type="nucleotide sequence ID" value="NZ_CP026923.1"/>
</dbReference>
<dbReference type="AlphaFoldDB" id="A0A2L2BP61"/>
<sequence>MSKAKVVILSIVHQGLSVTEAAAVHGYSRTHIYRLLERYNTGGIDPVEPRPPIAKSQPHKTPEPLREKIIELRTSLTKMGLDAGPISLQWYLQREGLPAPSTSTIRRILHQAGLIVAQPQKKPKSATLRFEAAQPNETWQSDVVHWYLQNGTRVEILGWLDDHSRFLLSSTCHHSVTGQRVVDDFTKLISTFGPPYSTLTDNGQIFTSRSTGGKNAFEYLLAKHGIRQKNGRKNHPQTQGKIERFHQTLKQWLRAKPRPETLQELQQQLDQLRHHYNHTRPHRSLGGKTPHEAYESGIKATPDQPPITHAWRIRHDHVDKDGKVSLRRAGKMHHLGVGRTHRHTPVLILVDKTSVTITNEQTGELLSQHQIDENKSYWRNQLRPPGRWPTE</sequence>
<dbReference type="PROSITE" id="PS50994">
    <property type="entry name" value="INTEGRASE"/>
    <property type="match status" value="1"/>
</dbReference>
<evidence type="ECO:0000256" key="1">
    <source>
        <dbReference type="SAM" id="MobiDB-lite"/>
    </source>
</evidence>
<evidence type="ECO:0000259" key="2">
    <source>
        <dbReference type="PROSITE" id="PS50994"/>
    </source>
</evidence>
<feature type="domain" description="Integrase catalytic" evidence="2">
    <location>
        <begin position="131"/>
        <end position="298"/>
    </location>
</feature>
<dbReference type="InterPro" id="IPR036397">
    <property type="entry name" value="RNaseH_sf"/>
</dbReference>
<dbReference type="Proteomes" id="UP000243077">
    <property type="component" value="Chromosome"/>
</dbReference>
<proteinExistence type="predicted"/>
<dbReference type="GO" id="GO:0015074">
    <property type="term" value="P:DNA integration"/>
    <property type="evidence" value="ECO:0007669"/>
    <property type="project" value="InterPro"/>
</dbReference>
<keyword evidence="4" id="KW-1185">Reference proteome</keyword>
<dbReference type="PANTHER" id="PTHR35004">
    <property type="entry name" value="TRANSPOSASE RV3428C-RELATED"/>
    <property type="match status" value="1"/>
</dbReference>
<dbReference type="SUPFAM" id="SSF53098">
    <property type="entry name" value="Ribonuclease H-like"/>
    <property type="match status" value="1"/>
</dbReference>
<gene>
    <name evidence="3" type="ORF">C3B54_11460</name>
</gene>
<dbReference type="Gene3D" id="3.30.420.10">
    <property type="entry name" value="Ribonuclease H-like superfamily/Ribonuclease H"/>
    <property type="match status" value="1"/>
</dbReference>
<name>A0A2L2BP61_9MICO</name>
<evidence type="ECO:0000313" key="4">
    <source>
        <dbReference type="Proteomes" id="UP000243077"/>
    </source>
</evidence>
<dbReference type="Pfam" id="PF13683">
    <property type="entry name" value="rve_3"/>
    <property type="match status" value="1"/>
</dbReference>
<dbReference type="SUPFAM" id="SSF46689">
    <property type="entry name" value="Homeodomain-like"/>
    <property type="match status" value="1"/>
</dbReference>
<protein>
    <submittedName>
        <fullName evidence="3">Transposase TnpB</fullName>
    </submittedName>
</protein>
<dbReference type="InterPro" id="IPR009057">
    <property type="entry name" value="Homeodomain-like_sf"/>
</dbReference>
<organism evidence="3 4">
    <name type="scientific">Pontimonas salivibrio</name>
    <dbReference type="NCBI Taxonomy" id="1159327"/>
    <lineage>
        <taxon>Bacteria</taxon>
        <taxon>Bacillati</taxon>
        <taxon>Actinomycetota</taxon>
        <taxon>Actinomycetes</taxon>
        <taxon>Micrococcales</taxon>
        <taxon>Microbacteriaceae</taxon>
        <taxon>Pontimonas</taxon>
    </lineage>
</organism>
<reference evidence="3 4" key="1">
    <citation type="submission" date="2018-02" db="EMBL/GenBank/DDBJ databases">
        <title>Complete genome of the streamlined marine actinobacterium Pontimonas salivibrio CL-TW6 adapted to coastal planktonic lifestype.</title>
        <authorList>
            <person name="Cho B.C."/>
            <person name="Hardies S.C."/>
            <person name="Jang G.I."/>
            <person name="Hwang C.Y."/>
        </authorList>
    </citation>
    <scope>NUCLEOTIDE SEQUENCE [LARGE SCALE GENOMIC DNA]</scope>
    <source>
        <strain evidence="3 4">CL-TW6</strain>
    </source>
</reference>
<dbReference type="NCBIfam" id="NF033577">
    <property type="entry name" value="transpos_IS481"/>
    <property type="match status" value="1"/>
</dbReference>
<dbReference type="InterPro" id="IPR055247">
    <property type="entry name" value="InsJ-like_HTH"/>
</dbReference>
<dbReference type="InterPro" id="IPR001584">
    <property type="entry name" value="Integrase_cat-core"/>
</dbReference>
<dbReference type="Pfam" id="PF13518">
    <property type="entry name" value="HTH_28"/>
    <property type="match status" value="1"/>
</dbReference>
<accession>A0A2L2BP61</accession>
<dbReference type="KEGG" id="psai:C3B54_11460"/>